<dbReference type="Pfam" id="PF06027">
    <property type="entry name" value="SLC35F"/>
    <property type="match status" value="1"/>
</dbReference>
<evidence type="ECO:0000313" key="10">
    <source>
        <dbReference type="Proteomes" id="UP000053558"/>
    </source>
</evidence>
<feature type="transmembrane region" description="Helical" evidence="8">
    <location>
        <begin position="127"/>
        <end position="146"/>
    </location>
</feature>
<feature type="transmembrane region" description="Helical" evidence="8">
    <location>
        <begin position="90"/>
        <end position="115"/>
    </location>
</feature>
<evidence type="ECO:0000256" key="3">
    <source>
        <dbReference type="ARBA" id="ARBA00022448"/>
    </source>
</evidence>
<feature type="transmembrane region" description="Helical" evidence="8">
    <location>
        <begin position="212"/>
        <end position="231"/>
    </location>
</feature>
<dbReference type="OMA" id="IQVFHYS"/>
<keyword evidence="6 8" id="KW-0472">Membrane</keyword>
<dbReference type="KEGG" id="cput:CONPUDRAFT_67503"/>
<dbReference type="OrthoDB" id="429955at2759"/>
<feature type="compositionally biased region" description="Low complexity" evidence="7">
    <location>
        <begin position="36"/>
        <end position="51"/>
    </location>
</feature>
<dbReference type="GO" id="GO:0022857">
    <property type="term" value="F:transmembrane transporter activity"/>
    <property type="evidence" value="ECO:0007669"/>
    <property type="project" value="InterPro"/>
</dbReference>
<feature type="transmembrane region" description="Helical" evidence="8">
    <location>
        <begin position="284"/>
        <end position="300"/>
    </location>
</feature>
<dbReference type="EMBL" id="JH711592">
    <property type="protein sequence ID" value="EIW74421.1"/>
    <property type="molecule type" value="Genomic_DNA"/>
</dbReference>
<feature type="compositionally biased region" description="Basic and acidic residues" evidence="7">
    <location>
        <begin position="17"/>
        <end position="34"/>
    </location>
</feature>
<feature type="transmembrane region" description="Helical" evidence="8">
    <location>
        <begin position="341"/>
        <end position="360"/>
    </location>
</feature>
<dbReference type="InterPro" id="IPR009262">
    <property type="entry name" value="SLC35_F1/F2/F6"/>
</dbReference>
<gene>
    <name evidence="9" type="ORF">CONPUDRAFT_67503</name>
</gene>
<organism evidence="9 10">
    <name type="scientific">Coniophora puteana (strain RWD-64-598)</name>
    <name type="common">Brown rot fungus</name>
    <dbReference type="NCBI Taxonomy" id="741705"/>
    <lineage>
        <taxon>Eukaryota</taxon>
        <taxon>Fungi</taxon>
        <taxon>Dikarya</taxon>
        <taxon>Basidiomycota</taxon>
        <taxon>Agaricomycotina</taxon>
        <taxon>Agaricomycetes</taxon>
        <taxon>Agaricomycetidae</taxon>
        <taxon>Boletales</taxon>
        <taxon>Coniophorineae</taxon>
        <taxon>Coniophoraceae</taxon>
        <taxon>Coniophora</taxon>
    </lineage>
</organism>
<evidence type="ECO:0000256" key="4">
    <source>
        <dbReference type="ARBA" id="ARBA00022692"/>
    </source>
</evidence>
<evidence type="ECO:0000256" key="6">
    <source>
        <dbReference type="ARBA" id="ARBA00023136"/>
    </source>
</evidence>
<evidence type="ECO:0000256" key="8">
    <source>
        <dbReference type="SAM" id="Phobius"/>
    </source>
</evidence>
<feature type="transmembrane region" description="Helical" evidence="8">
    <location>
        <begin position="188"/>
        <end position="206"/>
    </location>
</feature>
<sequence length="418" mass="46312">MEKLKDAIGHISSSLDDTARKSEEYQLLRAHPDGEPSSPSSPTPSTSTSISPPIPARHAHADRPPISCASPGAFARSARARFASLWTPTFTFSLLAGQALSVSITGASVLTALLVKRQWVLPATQAFFPYVGLMFVFTPYTMYKYGLRGWYKMVLKDGWKYFLLALGDVEGNFLAIKAYDYTDLLSAMLLDAWAIPVCLFSCYLFMHTRYHWTQIIGVVVSILGLCMLVASDFLAGNEQEAGVVADRAKGDLLMLCGATLFGIVNATTELFVRNTPMYEVVGQVGFWGTIVCGIQAYVLEHEQASRTRWKDGTGWLLLLYVIAMDIVYALAPVLFRTASSSFFNISLLTSDFYGLLFGALHYSPYWLYFLAFPVVISGLVLYFWHAEPEDEGETHVRAPKYLDSEAGLAEEEGYAHEP</sequence>
<feature type="region of interest" description="Disordered" evidence="7">
    <location>
        <begin position="1"/>
        <end position="63"/>
    </location>
</feature>
<evidence type="ECO:0000313" key="9">
    <source>
        <dbReference type="EMBL" id="EIW74421.1"/>
    </source>
</evidence>
<comment type="subcellular location">
    <subcellularLocation>
        <location evidence="1">Membrane</location>
        <topology evidence="1">Multi-pass membrane protein</topology>
    </subcellularLocation>
</comment>
<feature type="transmembrane region" description="Helical" evidence="8">
    <location>
        <begin position="312"/>
        <end position="335"/>
    </location>
</feature>
<reference evidence="10" key="1">
    <citation type="journal article" date="2012" name="Science">
        <title>The Paleozoic origin of enzymatic lignin decomposition reconstructed from 31 fungal genomes.</title>
        <authorList>
            <person name="Floudas D."/>
            <person name="Binder M."/>
            <person name="Riley R."/>
            <person name="Barry K."/>
            <person name="Blanchette R.A."/>
            <person name="Henrissat B."/>
            <person name="Martinez A.T."/>
            <person name="Otillar R."/>
            <person name="Spatafora J.W."/>
            <person name="Yadav J.S."/>
            <person name="Aerts A."/>
            <person name="Benoit I."/>
            <person name="Boyd A."/>
            <person name="Carlson A."/>
            <person name="Copeland A."/>
            <person name="Coutinho P.M."/>
            <person name="de Vries R.P."/>
            <person name="Ferreira P."/>
            <person name="Findley K."/>
            <person name="Foster B."/>
            <person name="Gaskell J."/>
            <person name="Glotzer D."/>
            <person name="Gorecki P."/>
            <person name="Heitman J."/>
            <person name="Hesse C."/>
            <person name="Hori C."/>
            <person name="Igarashi K."/>
            <person name="Jurgens J.A."/>
            <person name="Kallen N."/>
            <person name="Kersten P."/>
            <person name="Kohler A."/>
            <person name="Kuees U."/>
            <person name="Kumar T.K.A."/>
            <person name="Kuo A."/>
            <person name="LaButti K."/>
            <person name="Larrondo L.F."/>
            <person name="Lindquist E."/>
            <person name="Ling A."/>
            <person name="Lombard V."/>
            <person name="Lucas S."/>
            <person name="Lundell T."/>
            <person name="Martin R."/>
            <person name="McLaughlin D.J."/>
            <person name="Morgenstern I."/>
            <person name="Morin E."/>
            <person name="Murat C."/>
            <person name="Nagy L.G."/>
            <person name="Nolan M."/>
            <person name="Ohm R.A."/>
            <person name="Patyshakuliyeva A."/>
            <person name="Rokas A."/>
            <person name="Ruiz-Duenas F.J."/>
            <person name="Sabat G."/>
            <person name="Salamov A."/>
            <person name="Samejima M."/>
            <person name="Schmutz J."/>
            <person name="Slot J.C."/>
            <person name="St John F."/>
            <person name="Stenlid J."/>
            <person name="Sun H."/>
            <person name="Sun S."/>
            <person name="Syed K."/>
            <person name="Tsang A."/>
            <person name="Wiebenga A."/>
            <person name="Young D."/>
            <person name="Pisabarro A."/>
            <person name="Eastwood D.C."/>
            <person name="Martin F."/>
            <person name="Cullen D."/>
            <person name="Grigoriev I.V."/>
            <person name="Hibbett D.S."/>
        </authorList>
    </citation>
    <scope>NUCLEOTIDE SEQUENCE [LARGE SCALE GENOMIC DNA]</scope>
    <source>
        <strain evidence="10">RWD-64-598 SS2</strain>
    </source>
</reference>
<evidence type="ECO:0000256" key="1">
    <source>
        <dbReference type="ARBA" id="ARBA00004141"/>
    </source>
</evidence>
<keyword evidence="4 8" id="KW-0812">Transmembrane</keyword>
<dbReference type="RefSeq" id="XP_007775334.1">
    <property type="nucleotide sequence ID" value="XM_007777144.1"/>
</dbReference>
<feature type="transmembrane region" description="Helical" evidence="8">
    <location>
        <begin position="252"/>
        <end position="272"/>
    </location>
</feature>
<name>R7SE23_CONPW</name>
<evidence type="ECO:0000256" key="7">
    <source>
        <dbReference type="SAM" id="MobiDB-lite"/>
    </source>
</evidence>
<keyword evidence="5 8" id="KW-1133">Transmembrane helix</keyword>
<proteinExistence type="inferred from homology"/>
<dbReference type="Proteomes" id="UP000053558">
    <property type="component" value="Unassembled WGS sequence"/>
</dbReference>
<feature type="transmembrane region" description="Helical" evidence="8">
    <location>
        <begin position="365"/>
        <end position="384"/>
    </location>
</feature>
<dbReference type="InterPro" id="IPR052221">
    <property type="entry name" value="SLC35F_Transporter"/>
</dbReference>
<dbReference type="PANTHER" id="PTHR14233:SF4">
    <property type="entry name" value="SOLUTE CARRIER FAMILY 35 MEMBER F2"/>
    <property type="match status" value="1"/>
</dbReference>
<dbReference type="PANTHER" id="PTHR14233">
    <property type="entry name" value="DUF914-RELATED"/>
    <property type="match status" value="1"/>
</dbReference>
<evidence type="ECO:0000256" key="2">
    <source>
        <dbReference type="ARBA" id="ARBA00007863"/>
    </source>
</evidence>
<dbReference type="eggNOG" id="KOG2766">
    <property type="taxonomic scope" value="Eukaryota"/>
</dbReference>
<accession>R7SE23</accession>
<protein>
    <submittedName>
        <fullName evidence="9">DUF914-domain-containing protein</fullName>
    </submittedName>
</protein>
<keyword evidence="10" id="KW-1185">Reference proteome</keyword>
<dbReference type="GeneID" id="19208571"/>
<dbReference type="GO" id="GO:0016020">
    <property type="term" value="C:membrane"/>
    <property type="evidence" value="ECO:0007669"/>
    <property type="project" value="UniProtKB-SubCell"/>
</dbReference>
<comment type="similarity">
    <text evidence="2">Belongs to the SLC35F solute transporter family.</text>
</comment>
<evidence type="ECO:0000256" key="5">
    <source>
        <dbReference type="ARBA" id="ARBA00022989"/>
    </source>
</evidence>
<keyword evidence="3" id="KW-0813">Transport</keyword>
<dbReference type="AlphaFoldDB" id="R7SE23"/>